<dbReference type="AlphaFoldDB" id="A0A9P6AH78"/>
<evidence type="ECO:0000256" key="1">
    <source>
        <dbReference type="SAM" id="MobiDB-lite"/>
    </source>
</evidence>
<sequence length="162" mass="17250">MNWRVGSGDGVLPHIPSKASQKSGPSWEDNNSGSEHPPRPRTNKFSARPVVEVPHSCHAAAPVSSSSTRAQVPPVDPFSPTSPPSNSFEPPSSPLPGPSDPFDSMDRSGRLEGETAQGNGAETNSGLQFHSLPLHPALQKNSSHFAWGPLDVVNRELAHRNV</sequence>
<dbReference type="EMBL" id="MU129140">
    <property type="protein sequence ID" value="KAF9505691.1"/>
    <property type="molecule type" value="Genomic_DNA"/>
</dbReference>
<dbReference type="Proteomes" id="UP000886523">
    <property type="component" value="Unassembled WGS sequence"/>
</dbReference>
<accession>A0A9P6AH78</accession>
<comment type="caution">
    <text evidence="2">The sequence shown here is derived from an EMBL/GenBank/DDBJ whole genome shotgun (WGS) entry which is preliminary data.</text>
</comment>
<feature type="compositionally biased region" description="Pro residues" evidence="1">
    <location>
        <begin position="74"/>
        <end position="83"/>
    </location>
</feature>
<name>A0A9P6AH78_9AGAM</name>
<feature type="region of interest" description="Disordered" evidence="1">
    <location>
        <begin position="1"/>
        <end position="132"/>
    </location>
</feature>
<evidence type="ECO:0000313" key="3">
    <source>
        <dbReference type="Proteomes" id="UP000886523"/>
    </source>
</evidence>
<feature type="compositionally biased region" description="Polar residues" evidence="1">
    <location>
        <begin position="116"/>
        <end position="128"/>
    </location>
</feature>
<feature type="compositionally biased region" description="Polar residues" evidence="1">
    <location>
        <begin position="18"/>
        <end position="34"/>
    </location>
</feature>
<protein>
    <submittedName>
        <fullName evidence="2">Uncharacterized protein</fullName>
    </submittedName>
</protein>
<evidence type="ECO:0000313" key="2">
    <source>
        <dbReference type="EMBL" id="KAF9505691.1"/>
    </source>
</evidence>
<proteinExistence type="predicted"/>
<organism evidence="2 3">
    <name type="scientific">Hydnum rufescens UP504</name>
    <dbReference type="NCBI Taxonomy" id="1448309"/>
    <lineage>
        <taxon>Eukaryota</taxon>
        <taxon>Fungi</taxon>
        <taxon>Dikarya</taxon>
        <taxon>Basidiomycota</taxon>
        <taxon>Agaricomycotina</taxon>
        <taxon>Agaricomycetes</taxon>
        <taxon>Cantharellales</taxon>
        <taxon>Hydnaceae</taxon>
        <taxon>Hydnum</taxon>
    </lineage>
</organism>
<feature type="compositionally biased region" description="Basic and acidic residues" evidence="1">
    <location>
        <begin position="104"/>
        <end position="113"/>
    </location>
</feature>
<reference evidence="2" key="1">
    <citation type="journal article" date="2020" name="Nat. Commun.">
        <title>Large-scale genome sequencing of mycorrhizal fungi provides insights into the early evolution of symbiotic traits.</title>
        <authorList>
            <person name="Miyauchi S."/>
            <person name="Kiss E."/>
            <person name="Kuo A."/>
            <person name="Drula E."/>
            <person name="Kohler A."/>
            <person name="Sanchez-Garcia M."/>
            <person name="Morin E."/>
            <person name="Andreopoulos B."/>
            <person name="Barry K.W."/>
            <person name="Bonito G."/>
            <person name="Buee M."/>
            <person name="Carver A."/>
            <person name="Chen C."/>
            <person name="Cichocki N."/>
            <person name="Clum A."/>
            <person name="Culley D."/>
            <person name="Crous P.W."/>
            <person name="Fauchery L."/>
            <person name="Girlanda M."/>
            <person name="Hayes R.D."/>
            <person name="Keri Z."/>
            <person name="LaButti K."/>
            <person name="Lipzen A."/>
            <person name="Lombard V."/>
            <person name="Magnuson J."/>
            <person name="Maillard F."/>
            <person name="Murat C."/>
            <person name="Nolan M."/>
            <person name="Ohm R.A."/>
            <person name="Pangilinan J."/>
            <person name="Pereira M.F."/>
            <person name="Perotto S."/>
            <person name="Peter M."/>
            <person name="Pfister S."/>
            <person name="Riley R."/>
            <person name="Sitrit Y."/>
            <person name="Stielow J.B."/>
            <person name="Szollosi G."/>
            <person name="Zifcakova L."/>
            <person name="Stursova M."/>
            <person name="Spatafora J.W."/>
            <person name="Tedersoo L."/>
            <person name="Vaario L.M."/>
            <person name="Yamada A."/>
            <person name="Yan M."/>
            <person name="Wang P."/>
            <person name="Xu J."/>
            <person name="Bruns T."/>
            <person name="Baldrian P."/>
            <person name="Vilgalys R."/>
            <person name="Dunand C."/>
            <person name="Henrissat B."/>
            <person name="Grigoriev I.V."/>
            <person name="Hibbett D."/>
            <person name="Nagy L.G."/>
            <person name="Martin F.M."/>
        </authorList>
    </citation>
    <scope>NUCLEOTIDE SEQUENCE</scope>
    <source>
        <strain evidence="2">UP504</strain>
    </source>
</reference>
<keyword evidence="3" id="KW-1185">Reference proteome</keyword>
<gene>
    <name evidence="2" type="ORF">BS47DRAFT_1400157</name>
</gene>